<evidence type="ECO:0000256" key="1">
    <source>
        <dbReference type="SAM" id="MobiDB-lite"/>
    </source>
</evidence>
<accession>A0A8J1UGB6</accession>
<feature type="transmembrane region" description="Helical" evidence="2">
    <location>
        <begin position="20"/>
        <end position="38"/>
    </location>
</feature>
<keyword evidence="2" id="KW-0472">Membrane</keyword>
<dbReference type="EMBL" id="CAIIXF020000007">
    <property type="protein sequence ID" value="CAH1788351.1"/>
    <property type="molecule type" value="Genomic_DNA"/>
</dbReference>
<feature type="region of interest" description="Disordered" evidence="1">
    <location>
        <begin position="91"/>
        <end position="111"/>
    </location>
</feature>
<dbReference type="Proteomes" id="UP000749559">
    <property type="component" value="Unassembled WGS sequence"/>
</dbReference>
<feature type="non-terminal residue" evidence="3">
    <location>
        <position position="1"/>
    </location>
</feature>
<sequence length="111" mass="13041">EVPEQKTLETVAEMNMWKTMQLYIFYIVTFLLMIIKGIDCRPGYKHKGPNLAEHKRDLDILARKSDLGLENFYAKWGVIPAGYILFHELPPLEPPEEEEGLRRRRGRRRTG</sequence>
<evidence type="ECO:0000256" key="2">
    <source>
        <dbReference type="SAM" id="Phobius"/>
    </source>
</evidence>
<proteinExistence type="predicted"/>
<keyword evidence="2" id="KW-1133">Transmembrane helix</keyword>
<organism evidence="3 4">
    <name type="scientific">Owenia fusiformis</name>
    <name type="common">Polychaete worm</name>
    <dbReference type="NCBI Taxonomy" id="6347"/>
    <lineage>
        <taxon>Eukaryota</taxon>
        <taxon>Metazoa</taxon>
        <taxon>Spiralia</taxon>
        <taxon>Lophotrochozoa</taxon>
        <taxon>Annelida</taxon>
        <taxon>Polychaeta</taxon>
        <taxon>Sedentaria</taxon>
        <taxon>Canalipalpata</taxon>
        <taxon>Sabellida</taxon>
        <taxon>Oweniida</taxon>
        <taxon>Oweniidae</taxon>
        <taxon>Owenia</taxon>
    </lineage>
</organism>
<keyword evidence="4" id="KW-1185">Reference proteome</keyword>
<name>A0A8J1UGB6_OWEFU</name>
<evidence type="ECO:0000313" key="3">
    <source>
        <dbReference type="EMBL" id="CAH1788351.1"/>
    </source>
</evidence>
<comment type="caution">
    <text evidence="3">The sequence shown here is derived from an EMBL/GenBank/DDBJ whole genome shotgun (WGS) entry which is preliminary data.</text>
</comment>
<feature type="compositionally biased region" description="Basic residues" evidence="1">
    <location>
        <begin position="102"/>
        <end position="111"/>
    </location>
</feature>
<gene>
    <name evidence="3" type="ORF">OFUS_LOCUS13900</name>
</gene>
<reference evidence="3" key="1">
    <citation type="submission" date="2022-03" db="EMBL/GenBank/DDBJ databases">
        <authorList>
            <person name="Martin C."/>
        </authorList>
    </citation>
    <scope>NUCLEOTIDE SEQUENCE</scope>
</reference>
<protein>
    <submittedName>
        <fullName evidence="3">Uncharacterized protein</fullName>
    </submittedName>
</protein>
<evidence type="ECO:0000313" key="4">
    <source>
        <dbReference type="Proteomes" id="UP000749559"/>
    </source>
</evidence>
<keyword evidence="2" id="KW-0812">Transmembrane</keyword>
<dbReference type="AlphaFoldDB" id="A0A8J1UGB6"/>